<proteinExistence type="predicted"/>
<evidence type="ECO:0000313" key="1">
    <source>
        <dbReference type="EMBL" id="GAA2345425.1"/>
    </source>
</evidence>
<accession>A0ABP5T4J2</accession>
<evidence type="ECO:0000313" key="2">
    <source>
        <dbReference type="Proteomes" id="UP001501444"/>
    </source>
</evidence>
<name>A0ABP5T4J2_9ACTN</name>
<dbReference type="Proteomes" id="UP001501444">
    <property type="component" value="Unassembled WGS sequence"/>
</dbReference>
<keyword evidence="2" id="KW-1185">Reference proteome</keyword>
<gene>
    <name evidence="1" type="ORF">GCM10010170_031520</name>
</gene>
<sequence length="78" mass="8100">MRDLAGAQLGREVRRAALQDRLDELHRVVVEIGDVNHRMASFEGHDSGLGSPVARPTAVAAAPSAAVTLCTAQGAANP</sequence>
<organism evidence="1 2">
    <name type="scientific">Dactylosporangium salmoneum</name>
    <dbReference type="NCBI Taxonomy" id="53361"/>
    <lineage>
        <taxon>Bacteria</taxon>
        <taxon>Bacillati</taxon>
        <taxon>Actinomycetota</taxon>
        <taxon>Actinomycetes</taxon>
        <taxon>Micromonosporales</taxon>
        <taxon>Micromonosporaceae</taxon>
        <taxon>Dactylosporangium</taxon>
    </lineage>
</organism>
<comment type="caution">
    <text evidence="1">The sequence shown here is derived from an EMBL/GenBank/DDBJ whole genome shotgun (WGS) entry which is preliminary data.</text>
</comment>
<protein>
    <submittedName>
        <fullName evidence="1">Uncharacterized protein</fullName>
    </submittedName>
</protein>
<reference evidence="2" key="1">
    <citation type="journal article" date="2019" name="Int. J. Syst. Evol. Microbiol.">
        <title>The Global Catalogue of Microorganisms (GCM) 10K type strain sequencing project: providing services to taxonomists for standard genome sequencing and annotation.</title>
        <authorList>
            <consortium name="The Broad Institute Genomics Platform"/>
            <consortium name="The Broad Institute Genome Sequencing Center for Infectious Disease"/>
            <person name="Wu L."/>
            <person name="Ma J."/>
        </authorList>
    </citation>
    <scope>NUCLEOTIDE SEQUENCE [LARGE SCALE GENOMIC DNA]</scope>
    <source>
        <strain evidence="2">JCM 3272</strain>
    </source>
</reference>
<dbReference type="EMBL" id="BAAARV010000025">
    <property type="protein sequence ID" value="GAA2345425.1"/>
    <property type="molecule type" value="Genomic_DNA"/>
</dbReference>